<reference evidence="3 4" key="1">
    <citation type="submission" date="2017-05" db="EMBL/GenBank/DDBJ databases">
        <authorList>
            <person name="Varghese N."/>
            <person name="Submissions S."/>
        </authorList>
    </citation>
    <scope>NUCLEOTIDE SEQUENCE [LARGE SCALE GENOMIC DNA]</scope>
    <source>
        <strain evidence="3 4">DSM 46834</strain>
    </source>
</reference>
<dbReference type="EMBL" id="FXTJ01000003">
    <property type="protein sequence ID" value="SMO74147.1"/>
    <property type="molecule type" value="Genomic_DNA"/>
</dbReference>
<keyword evidence="4" id="KW-1185">Reference proteome</keyword>
<feature type="compositionally biased region" description="Low complexity" evidence="1">
    <location>
        <begin position="63"/>
        <end position="75"/>
    </location>
</feature>
<keyword evidence="2" id="KW-0812">Transmembrane</keyword>
<dbReference type="AlphaFoldDB" id="A0A521DQZ5"/>
<keyword evidence="2" id="KW-0472">Membrane</keyword>
<dbReference type="Proteomes" id="UP000317484">
    <property type="component" value="Unassembled WGS sequence"/>
</dbReference>
<evidence type="ECO:0000256" key="2">
    <source>
        <dbReference type="SAM" id="Phobius"/>
    </source>
</evidence>
<evidence type="ECO:0000313" key="4">
    <source>
        <dbReference type="Proteomes" id="UP000317484"/>
    </source>
</evidence>
<feature type="region of interest" description="Disordered" evidence="1">
    <location>
        <begin position="60"/>
        <end position="95"/>
    </location>
</feature>
<gene>
    <name evidence="3" type="ORF">SAMN06273567_103471</name>
</gene>
<keyword evidence="2" id="KW-1133">Transmembrane helix</keyword>
<feature type="transmembrane region" description="Helical" evidence="2">
    <location>
        <begin position="39"/>
        <end position="60"/>
    </location>
</feature>
<evidence type="ECO:0000256" key="1">
    <source>
        <dbReference type="SAM" id="MobiDB-lite"/>
    </source>
</evidence>
<organism evidence="3 4">
    <name type="scientific">Geodermatophilus aquaeductus</name>
    <dbReference type="NCBI Taxonomy" id="1564161"/>
    <lineage>
        <taxon>Bacteria</taxon>
        <taxon>Bacillati</taxon>
        <taxon>Actinomycetota</taxon>
        <taxon>Actinomycetes</taxon>
        <taxon>Geodermatophilales</taxon>
        <taxon>Geodermatophilaceae</taxon>
        <taxon>Geodermatophilus</taxon>
    </lineage>
</organism>
<evidence type="ECO:0000313" key="3">
    <source>
        <dbReference type="EMBL" id="SMO74147.1"/>
    </source>
</evidence>
<name>A0A521DQZ5_9ACTN</name>
<proteinExistence type="predicted"/>
<protein>
    <submittedName>
        <fullName evidence="3">Uncharacterized protein</fullName>
    </submittedName>
</protein>
<sequence>MWSATFRIIGREKIAMSNTETVVPKGYELKKKKPIFKKVWFWLLVIVAIAIIATVAGGGGGESASAPGTSESAPADGSTAEAPAQDDPLSDGGWTASDIQLERTQFGDSITARVTNNEDSAATGIFTLTVFGPDGARIGEVTGSANEVEPGQAATVTFIGTTENLPGDPATYTYEFQNDL</sequence>
<accession>A0A521DQZ5</accession>